<dbReference type="STRING" id="299467.A0A443S1U1"/>
<dbReference type="EMBL" id="NCKV01011912">
    <property type="protein sequence ID" value="RWS21509.1"/>
    <property type="molecule type" value="Genomic_DNA"/>
</dbReference>
<reference evidence="3 4" key="1">
    <citation type="journal article" date="2018" name="Gigascience">
        <title>Genomes of trombidid mites reveal novel predicted allergens and laterally-transferred genes associated with secondary metabolism.</title>
        <authorList>
            <person name="Dong X."/>
            <person name="Chaisiri K."/>
            <person name="Xia D."/>
            <person name="Armstrong S.D."/>
            <person name="Fang Y."/>
            <person name="Donnelly M.J."/>
            <person name="Kadowaki T."/>
            <person name="McGarry J.W."/>
            <person name="Darby A.C."/>
            <person name="Makepeace B.L."/>
        </authorList>
    </citation>
    <scope>NUCLEOTIDE SEQUENCE [LARGE SCALE GENOMIC DNA]</scope>
    <source>
        <strain evidence="3">UoL-UT</strain>
    </source>
</reference>
<dbReference type="GO" id="GO:0004252">
    <property type="term" value="F:serine-type endopeptidase activity"/>
    <property type="evidence" value="ECO:0007669"/>
    <property type="project" value="InterPro"/>
</dbReference>
<dbReference type="SMART" id="SM00020">
    <property type="entry name" value="Tryp_SPc"/>
    <property type="match status" value="1"/>
</dbReference>
<organism evidence="3 4">
    <name type="scientific">Leptotrombidium deliense</name>
    <dbReference type="NCBI Taxonomy" id="299467"/>
    <lineage>
        <taxon>Eukaryota</taxon>
        <taxon>Metazoa</taxon>
        <taxon>Ecdysozoa</taxon>
        <taxon>Arthropoda</taxon>
        <taxon>Chelicerata</taxon>
        <taxon>Arachnida</taxon>
        <taxon>Acari</taxon>
        <taxon>Acariformes</taxon>
        <taxon>Trombidiformes</taxon>
        <taxon>Prostigmata</taxon>
        <taxon>Anystina</taxon>
        <taxon>Parasitengona</taxon>
        <taxon>Trombiculoidea</taxon>
        <taxon>Trombiculidae</taxon>
        <taxon>Leptotrombidium</taxon>
    </lineage>
</organism>
<protein>
    <recommendedName>
        <fullName evidence="2">Peptidase S1 domain-containing protein</fullName>
    </recommendedName>
</protein>
<dbReference type="PANTHER" id="PTHR24252:SF8">
    <property type="entry name" value="ACROSIN"/>
    <property type="match status" value="1"/>
</dbReference>
<comment type="caution">
    <text evidence="3">The sequence shown here is derived from an EMBL/GenBank/DDBJ whole genome shotgun (WGS) entry which is preliminary data.</text>
</comment>
<feature type="non-terminal residue" evidence="3">
    <location>
        <position position="1"/>
    </location>
</feature>
<dbReference type="Gene3D" id="2.40.10.10">
    <property type="entry name" value="Trypsin-like serine proteases"/>
    <property type="match status" value="1"/>
</dbReference>
<dbReference type="InterPro" id="IPR001254">
    <property type="entry name" value="Trypsin_dom"/>
</dbReference>
<dbReference type="GO" id="GO:0006508">
    <property type="term" value="P:proteolysis"/>
    <property type="evidence" value="ECO:0007669"/>
    <property type="project" value="InterPro"/>
</dbReference>
<proteinExistence type="predicted"/>
<dbReference type="InterPro" id="IPR043504">
    <property type="entry name" value="Peptidase_S1_PA_chymotrypsin"/>
</dbReference>
<sequence>RASIGLFPWSVSVQFIENGGDVFHRCGGALIGDSWIITVAHCVFKRKPKDMRAHLGNIDWANEKESFISAIEKIVVHPRFDRQNKSNDIALMKTKDIVPNYSENENINNICLPEENEEFSGKAFVTGWGRDEEDGQVSDILKALPVNLYDNSDCKSFYDE</sequence>
<dbReference type="Proteomes" id="UP000288716">
    <property type="component" value="Unassembled WGS sequence"/>
</dbReference>
<dbReference type="PROSITE" id="PS50240">
    <property type="entry name" value="TRYPSIN_DOM"/>
    <property type="match status" value="1"/>
</dbReference>
<evidence type="ECO:0000313" key="4">
    <source>
        <dbReference type="Proteomes" id="UP000288716"/>
    </source>
</evidence>
<dbReference type="InterPro" id="IPR001314">
    <property type="entry name" value="Peptidase_S1A"/>
</dbReference>
<name>A0A443S1U1_9ACAR</name>
<dbReference type="PRINTS" id="PR00722">
    <property type="entry name" value="CHYMOTRYPSIN"/>
</dbReference>
<feature type="domain" description="Peptidase S1" evidence="2">
    <location>
        <begin position="1"/>
        <end position="160"/>
    </location>
</feature>
<feature type="non-terminal residue" evidence="3">
    <location>
        <position position="160"/>
    </location>
</feature>
<evidence type="ECO:0000259" key="2">
    <source>
        <dbReference type="PROSITE" id="PS50240"/>
    </source>
</evidence>
<gene>
    <name evidence="3" type="ORF">B4U80_04135</name>
</gene>
<dbReference type="PANTHER" id="PTHR24252">
    <property type="entry name" value="ACROSIN-RELATED"/>
    <property type="match status" value="1"/>
</dbReference>
<dbReference type="VEuPathDB" id="VectorBase:LDEU010531"/>
<keyword evidence="4" id="KW-1185">Reference proteome</keyword>
<evidence type="ECO:0000256" key="1">
    <source>
        <dbReference type="ARBA" id="ARBA00023157"/>
    </source>
</evidence>
<evidence type="ECO:0000313" key="3">
    <source>
        <dbReference type="EMBL" id="RWS21509.1"/>
    </source>
</evidence>
<dbReference type="FunFam" id="2.40.10.10:FF:000068">
    <property type="entry name" value="transmembrane protease serine 2"/>
    <property type="match status" value="1"/>
</dbReference>
<dbReference type="AlphaFoldDB" id="A0A443S1U1"/>
<dbReference type="OrthoDB" id="6503143at2759"/>
<dbReference type="SUPFAM" id="SSF50494">
    <property type="entry name" value="Trypsin-like serine proteases"/>
    <property type="match status" value="1"/>
</dbReference>
<dbReference type="InterPro" id="IPR009003">
    <property type="entry name" value="Peptidase_S1_PA"/>
</dbReference>
<keyword evidence="1" id="KW-1015">Disulfide bond</keyword>
<accession>A0A443S1U1</accession>
<dbReference type="Pfam" id="PF00089">
    <property type="entry name" value="Trypsin"/>
    <property type="match status" value="1"/>
</dbReference>
<dbReference type="CDD" id="cd00190">
    <property type="entry name" value="Tryp_SPc"/>
    <property type="match status" value="1"/>
</dbReference>